<reference evidence="3" key="2">
    <citation type="journal article" date="2019" name="IMA Fungus">
        <title>Genome sequencing and comparison of five Tilletia species to identify candidate genes for the detection of regulated species infecting wheat.</title>
        <authorList>
            <person name="Nguyen H.D.T."/>
            <person name="Sultana T."/>
            <person name="Kesanakurti P."/>
            <person name="Hambleton S."/>
        </authorList>
    </citation>
    <scope>NUCLEOTIDE SEQUENCE</scope>
    <source>
        <strain evidence="3">DAOMC 236416</strain>
    </source>
</reference>
<organism evidence="3 4">
    <name type="scientific">Tilletia indica</name>
    <dbReference type="NCBI Taxonomy" id="43049"/>
    <lineage>
        <taxon>Eukaryota</taxon>
        <taxon>Fungi</taxon>
        <taxon>Dikarya</taxon>
        <taxon>Basidiomycota</taxon>
        <taxon>Ustilaginomycotina</taxon>
        <taxon>Exobasidiomycetes</taxon>
        <taxon>Tilletiales</taxon>
        <taxon>Tilletiaceae</taxon>
        <taxon>Tilletia</taxon>
    </lineage>
</organism>
<protein>
    <submittedName>
        <fullName evidence="3">Uncharacterized protein</fullName>
    </submittedName>
</protein>
<evidence type="ECO:0000313" key="4">
    <source>
        <dbReference type="Proteomes" id="UP000077521"/>
    </source>
</evidence>
<comment type="caution">
    <text evidence="3">The sequence shown here is derived from an EMBL/GenBank/DDBJ whole genome shotgun (WGS) entry which is preliminary data.</text>
</comment>
<keyword evidence="4" id="KW-1185">Reference proteome</keyword>
<sequence>MQIKSLLLTTLVVVVGATAVAASLDPASSNQVVRRHHQDFARRTAVAAAQRDTEGTTETGSAVDPASVGTDPNQDLTQVAQNVTQQVTAPLLQIAAAVDLSVNIAALLQTTQAGLQTVLDVVQLLLQTLLGAVRRSDDPTSAVSGATQSAVTDASTKVVGAAKDAAQHLLDLKVDLKANVDLGALVQSVFTLIGQLVQALSELVPSLLDVCTAPLKELVALVDQLVGTTGTTSNPLKSALGGIA</sequence>
<evidence type="ECO:0000313" key="3">
    <source>
        <dbReference type="EMBL" id="KAE8260234.1"/>
    </source>
</evidence>
<proteinExistence type="predicted"/>
<feature type="chain" id="PRO_5043556791" evidence="2">
    <location>
        <begin position="23"/>
        <end position="244"/>
    </location>
</feature>
<evidence type="ECO:0000256" key="1">
    <source>
        <dbReference type="SAM" id="MobiDB-lite"/>
    </source>
</evidence>
<dbReference type="EMBL" id="LWDF02000015">
    <property type="protein sequence ID" value="KAE8260234.1"/>
    <property type="molecule type" value="Genomic_DNA"/>
</dbReference>
<dbReference type="Proteomes" id="UP000077521">
    <property type="component" value="Unassembled WGS sequence"/>
</dbReference>
<feature type="region of interest" description="Disordered" evidence="1">
    <location>
        <begin position="47"/>
        <end position="73"/>
    </location>
</feature>
<name>A0A177TJ15_9BASI</name>
<feature type="signal peptide" evidence="2">
    <location>
        <begin position="1"/>
        <end position="22"/>
    </location>
</feature>
<dbReference type="AlphaFoldDB" id="A0A177TJ15"/>
<gene>
    <name evidence="3" type="ORF">A4X13_0g475</name>
</gene>
<accession>A0A177TJ15</accession>
<keyword evidence="2" id="KW-0732">Signal</keyword>
<reference evidence="3" key="1">
    <citation type="submission" date="2016-04" db="EMBL/GenBank/DDBJ databases">
        <authorList>
            <person name="Nguyen H.D."/>
            <person name="Samba Siva P."/>
            <person name="Cullis J."/>
            <person name="Levesque C.A."/>
            <person name="Hambleton S."/>
        </authorList>
    </citation>
    <scope>NUCLEOTIDE SEQUENCE</scope>
    <source>
        <strain evidence="3">DAOMC 236416</strain>
    </source>
</reference>
<evidence type="ECO:0000256" key="2">
    <source>
        <dbReference type="SAM" id="SignalP"/>
    </source>
</evidence>